<name>A0ABV2QGP8_9BURK</name>
<gene>
    <name evidence="2" type="ORF">ABIE13_005226</name>
</gene>
<accession>A0ABV2QGP8</accession>
<comment type="caution">
    <text evidence="2">The sequence shown here is derived from an EMBL/GenBank/DDBJ whole genome shotgun (WGS) entry which is preliminary data.</text>
</comment>
<evidence type="ECO:0000313" key="3">
    <source>
        <dbReference type="Proteomes" id="UP001549320"/>
    </source>
</evidence>
<protein>
    <submittedName>
        <fullName evidence="2">Uncharacterized protein</fullName>
    </submittedName>
</protein>
<evidence type="ECO:0000313" key="2">
    <source>
        <dbReference type="EMBL" id="MET4580087.1"/>
    </source>
</evidence>
<organism evidence="2 3">
    <name type="scientific">Ottowia thiooxydans</name>
    <dbReference type="NCBI Taxonomy" id="219182"/>
    <lineage>
        <taxon>Bacteria</taxon>
        <taxon>Pseudomonadati</taxon>
        <taxon>Pseudomonadota</taxon>
        <taxon>Betaproteobacteria</taxon>
        <taxon>Burkholderiales</taxon>
        <taxon>Comamonadaceae</taxon>
        <taxon>Ottowia</taxon>
    </lineage>
</organism>
<feature type="region of interest" description="Disordered" evidence="1">
    <location>
        <begin position="104"/>
        <end position="146"/>
    </location>
</feature>
<sequence>MSLSDQDFLISAKSLHNREATRIFFSRTDGKFQSTTRTFISNPGAGLVPCHKTKFSRPLGETNFWQTAINSGQAKRRWIRLFPLGAPSSSLAILRLQAPRTAKLELGAPRNKSAAPTPGGSQYTGNSGVTLPCTTSLHSKATSAKA</sequence>
<dbReference type="EMBL" id="JBEPSH010000014">
    <property type="protein sequence ID" value="MET4580087.1"/>
    <property type="molecule type" value="Genomic_DNA"/>
</dbReference>
<evidence type="ECO:0000256" key="1">
    <source>
        <dbReference type="SAM" id="MobiDB-lite"/>
    </source>
</evidence>
<feature type="compositionally biased region" description="Polar residues" evidence="1">
    <location>
        <begin position="119"/>
        <end position="146"/>
    </location>
</feature>
<reference evidence="2 3" key="1">
    <citation type="submission" date="2024-06" db="EMBL/GenBank/DDBJ databases">
        <title>Sorghum-associated microbial communities from plants grown in Nebraska, USA.</title>
        <authorList>
            <person name="Schachtman D."/>
        </authorList>
    </citation>
    <scope>NUCLEOTIDE SEQUENCE [LARGE SCALE GENOMIC DNA]</scope>
    <source>
        <strain evidence="2 3">2709</strain>
    </source>
</reference>
<dbReference type="Proteomes" id="UP001549320">
    <property type="component" value="Unassembled WGS sequence"/>
</dbReference>
<keyword evidence="3" id="KW-1185">Reference proteome</keyword>
<proteinExistence type="predicted"/>